<evidence type="ECO:0000256" key="2">
    <source>
        <dbReference type="SAM" id="Phobius"/>
    </source>
</evidence>
<dbReference type="HOGENOM" id="CLU_067897_0_0_1"/>
<evidence type="ECO:0000313" key="4">
    <source>
        <dbReference type="Proteomes" id="UP000039046"/>
    </source>
</evidence>
<keyword evidence="2" id="KW-0812">Transmembrane</keyword>
<name>A0A0A1SRU8_9HYPO</name>
<dbReference type="Proteomes" id="UP000039046">
    <property type="component" value="Unassembled WGS sequence"/>
</dbReference>
<organism evidence="3 4">
    <name type="scientific">[Torrubiella] hemipterigena</name>
    <dbReference type="NCBI Taxonomy" id="1531966"/>
    <lineage>
        <taxon>Eukaryota</taxon>
        <taxon>Fungi</taxon>
        <taxon>Dikarya</taxon>
        <taxon>Ascomycota</taxon>
        <taxon>Pezizomycotina</taxon>
        <taxon>Sordariomycetes</taxon>
        <taxon>Hypocreomycetidae</taxon>
        <taxon>Hypocreales</taxon>
        <taxon>Clavicipitaceae</taxon>
        <taxon>Clavicipitaceae incertae sedis</taxon>
        <taxon>'Torrubiella' clade</taxon>
    </lineage>
</organism>
<feature type="compositionally biased region" description="Low complexity" evidence="1">
    <location>
        <begin position="170"/>
        <end position="272"/>
    </location>
</feature>
<reference evidence="3 4" key="1">
    <citation type="journal article" date="2015" name="Genome Announc.">
        <title>Draft Genome Sequence and Gene Annotation of the Entomopathogenic Fungus Verticillium hemipterigenum.</title>
        <authorList>
            <person name="Horn F."/>
            <person name="Habel A."/>
            <person name="Scharf D.H."/>
            <person name="Dworschak J."/>
            <person name="Brakhage A.A."/>
            <person name="Guthke R."/>
            <person name="Hertweck C."/>
            <person name="Linde J."/>
        </authorList>
    </citation>
    <scope>NUCLEOTIDE SEQUENCE [LARGE SCALE GENOMIC DNA]</scope>
</reference>
<dbReference type="AlphaFoldDB" id="A0A0A1SRU8"/>
<feature type="compositionally biased region" description="Polar residues" evidence="1">
    <location>
        <begin position="273"/>
        <end position="284"/>
    </location>
</feature>
<dbReference type="EMBL" id="CDHN01000001">
    <property type="protein sequence ID" value="CEJ80806.1"/>
    <property type="molecule type" value="Genomic_DNA"/>
</dbReference>
<dbReference type="STRING" id="1531966.A0A0A1SRU8"/>
<keyword evidence="2" id="KW-1133">Transmembrane helix</keyword>
<keyword evidence="4" id="KW-1185">Reference proteome</keyword>
<feature type="transmembrane region" description="Helical" evidence="2">
    <location>
        <begin position="53"/>
        <end position="72"/>
    </location>
</feature>
<proteinExistence type="predicted"/>
<sequence length="351" mass="36348">MSTTTRNEDAYLEEGLLRNMEEEKVNLLHEHRNETTNEGQLPLDKPRRNGPSLCTLMALTCLGFIAGVTVFAPPTMMCRHSHQAQANDELVASNNLTPAQKIYIQVIEEHADMGYDEQFQTFEKRAQDPAANGILNRSVAGTGANPQPGGTSPGQIPGVPGNPGAERTTEITTQTTTSTSYTTVTPGSPSSSPPVISSSHPPSSVIPSSSIPHSSAPISSSSPIISSSSIPSSSSTPTSSSTSSSTSIPSTSSSSSLPPPVSSTSTPIPSSSQETESVITSGDITTSRPVTHTRTTVLDGIGTVVTVQTTWVPVKPSVPPPKDPNLQNGAPASNANGFLAIVAGALALILA</sequence>
<feature type="compositionally biased region" description="Polar residues" evidence="1">
    <location>
        <begin position="144"/>
        <end position="154"/>
    </location>
</feature>
<feature type="region of interest" description="Disordered" evidence="1">
    <location>
        <begin position="136"/>
        <end position="291"/>
    </location>
</feature>
<evidence type="ECO:0000313" key="3">
    <source>
        <dbReference type="EMBL" id="CEJ80806.1"/>
    </source>
</evidence>
<gene>
    <name evidence="3" type="ORF">VHEMI00968</name>
</gene>
<keyword evidence="2" id="KW-0472">Membrane</keyword>
<evidence type="ECO:0000256" key="1">
    <source>
        <dbReference type="SAM" id="MobiDB-lite"/>
    </source>
</evidence>
<protein>
    <submittedName>
        <fullName evidence="3">Uncharacterized protein</fullName>
    </submittedName>
</protein>
<accession>A0A0A1SRU8</accession>